<protein>
    <submittedName>
        <fullName evidence="2">Uncharacterized protein</fullName>
    </submittedName>
</protein>
<feature type="signal peptide" evidence="1">
    <location>
        <begin position="1"/>
        <end position="20"/>
    </location>
</feature>
<evidence type="ECO:0000313" key="3">
    <source>
        <dbReference type="Proteomes" id="UP000535020"/>
    </source>
</evidence>
<dbReference type="Proteomes" id="UP000535020">
    <property type="component" value="Unassembled WGS sequence"/>
</dbReference>
<keyword evidence="3" id="KW-1185">Reference proteome</keyword>
<organism evidence="2 3">
    <name type="scientific">Flavobacterium agri</name>
    <dbReference type="NCBI Taxonomy" id="2743471"/>
    <lineage>
        <taxon>Bacteria</taxon>
        <taxon>Pseudomonadati</taxon>
        <taxon>Bacteroidota</taxon>
        <taxon>Flavobacteriia</taxon>
        <taxon>Flavobacteriales</taxon>
        <taxon>Flavobacteriaceae</taxon>
        <taxon>Flavobacterium</taxon>
    </lineage>
</organism>
<gene>
    <name evidence="2" type="ORF">HZF10_15420</name>
</gene>
<dbReference type="Gene3D" id="3.30.1150.10">
    <property type="match status" value="1"/>
</dbReference>
<name>A0A7Y9C7F0_9FLAO</name>
<dbReference type="RefSeq" id="WP_176007123.1">
    <property type="nucleotide sequence ID" value="NZ_JABWMI010000018.1"/>
</dbReference>
<evidence type="ECO:0000313" key="2">
    <source>
        <dbReference type="EMBL" id="NYA72319.1"/>
    </source>
</evidence>
<evidence type="ECO:0000256" key="1">
    <source>
        <dbReference type="SAM" id="SignalP"/>
    </source>
</evidence>
<sequence>MRIVLILMLLCGTVRSQTNASTGMAFARDVSRIYRTPEVDVKPEIKNGMYTLALFTSQNLKMPDVHNKKVKIFVGLTIETDGTVSDVKFIYMSAKDIDEAKSKKLTEEEKKYEMAQLEAMKTESVKVLSQFKETWKPAIKDGKPVRCLFNYPINFTME</sequence>
<accession>A0A7Y9C7F0</accession>
<reference evidence="2 3" key="1">
    <citation type="submission" date="2020-07" db="EMBL/GenBank/DDBJ databases">
        <authorList>
            <person name="Sun Q."/>
        </authorList>
    </citation>
    <scope>NUCLEOTIDE SEQUENCE [LARGE SCALE GENOMIC DNA]</scope>
    <source>
        <strain evidence="2 3">MAH-1</strain>
    </source>
</reference>
<dbReference type="AlphaFoldDB" id="A0A7Y9C7F0"/>
<keyword evidence="1" id="KW-0732">Signal</keyword>
<feature type="chain" id="PRO_5031442374" evidence="1">
    <location>
        <begin position="21"/>
        <end position="158"/>
    </location>
</feature>
<proteinExistence type="predicted"/>
<comment type="caution">
    <text evidence="2">The sequence shown here is derived from an EMBL/GenBank/DDBJ whole genome shotgun (WGS) entry which is preliminary data.</text>
</comment>
<dbReference type="EMBL" id="JACBJI010000007">
    <property type="protein sequence ID" value="NYA72319.1"/>
    <property type="molecule type" value="Genomic_DNA"/>
</dbReference>